<protein>
    <submittedName>
        <fullName evidence="2">Uncharacterized protein</fullName>
    </submittedName>
</protein>
<dbReference type="AlphaFoldDB" id="A5BIV6"/>
<feature type="compositionally biased region" description="Basic and acidic residues" evidence="1">
    <location>
        <begin position="9"/>
        <end position="20"/>
    </location>
</feature>
<accession>A5BIV6</accession>
<sequence>MAVLSMPRSFDRTHSEDRPCQSRHRHAVAAAERASRHLGGDEVSSPSAATARESQAEACSSCEGELQWIPIHHSQSQRPLQVHHPASLGRCQAP</sequence>
<evidence type="ECO:0000313" key="2">
    <source>
        <dbReference type="EMBL" id="CAN72388.1"/>
    </source>
</evidence>
<feature type="region of interest" description="Disordered" evidence="1">
    <location>
        <begin position="1"/>
        <end position="56"/>
    </location>
</feature>
<proteinExistence type="predicted"/>
<organism evidence="2">
    <name type="scientific">Vitis vinifera</name>
    <name type="common">Grape</name>
    <dbReference type="NCBI Taxonomy" id="29760"/>
    <lineage>
        <taxon>Eukaryota</taxon>
        <taxon>Viridiplantae</taxon>
        <taxon>Streptophyta</taxon>
        <taxon>Embryophyta</taxon>
        <taxon>Tracheophyta</taxon>
        <taxon>Spermatophyta</taxon>
        <taxon>Magnoliopsida</taxon>
        <taxon>eudicotyledons</taxon>
        <taxon>Gunneridae</taxon>
        <taxon>Pentapetalae</taxon>
        <taxon>rosids</taxon>
        <taxon>Vitales</taxon>
        <taxon>Vitaceae</taxon>
        <taxon>Viteae</taxon>
        <taxon>Vitis</taxon>
    </lineage>
</organism>
<name>A5BIV6_VITVI</name>
<evidence type="ECO:0000256" key="1">
    <source>
        <dbReference type="SAM" id="MobiDB-lite"/>
    </source>
</evidence>
<dbReference type="EMBL" id="AM461000">
    <property type="protein sequence ID" value="CAN72388.1"/>
    <property type="molecule type" value="Genomic_DNA"/>
</dbReference>
<gene>
    <name evidence="2" type="ORF">VITISV_025428</name>
</gene>
<feature type="region of interest" description="Disordered" evidence="1">
    <location>
        <begin position="73"/>
        <end position="94"/>
    </location>
</feature>
<reference evidence="2" key="1">
    <citation type="journal article" date="2007" name="PLoS ONE">
        <title>The first genome sequence of an elite grapevine cultivar (Pinot noir Vitis vinifera L.): coping with a highly heterozygous genome.</title>
        <authorList>
            <person name="Velasco R."/>
            <person name="Zharkikh A."/>
            <person name="Troggio M."/>
            <person name="Cartwright D.A."/>
            <person name="Cestaro A."/>
            <person name="Pruss D."/>
            <person name="Pindo M."/>
            <person name="FitzGerald L.M."/>
            <person name="Vezzulli S."/>
            <person name="Reid J."/>
            <person name="Malacarne G."/>
            <person name="Iliev D."/>
            <person name="Coppola G."/>
            <person name="Wardell B."/>
            <person name="Micheletti D."/>
            <person name="Macalma T."/>
            <person name="Facci M."/>
            <person name="Mitchell J.T."/>
            <person name="Perazzolli M."/>
            <person name="Eldredge G."/>
            <person name="Gatto P."/>
            <person name="Oyzerski R."/>
            <person name="Moretto M."/>
            <person name="Gutin N."/>
            <person name="Stefanini M."/>
            <person name="Chen Y."/>
            <person name="Segala C."/>
            <person name="Davenport C."/>
            <person name="Dematte L."/>
            <person name="Mraz A."/>
            <person name="Battilana J."/>
            <person name="Stormo K."/>
            <person name="Costa F."/>
            <person name="Tao Q."/>
            <person name="Si-Ammour A."/>
            <person name="Harkins T."/>
            <person name="Lackey A."/>
            <person name="Perbost C."/>
            <person name="Taillon B."/>
            <person name="Stella A."/>
            <person name="Solovyev V."/>
            <person name="Fawcett J.A."/>
            <person name="Sterck L."/>
            <person name="Vandepoele K."/>
            <person name="Grando S.M."/>
            <person name="Toppo S."/>
            <person name="Moser C."/>
            <person name="Lanchbury J."/>
            <person name="Bogden R."/>
            <person name="Skolnick M."/>
            <person name="Sgaramella V."/>
            <person name="Bhatnagar S.K."/>
            <person name="Fontana P."/>
            <person name="Gutin A."/>
            <person name="Van de Peer Y."/>
            <person name="Salamini F."/>
            <person name="Viola R."/>
        </authorList>
    </citation>
    <scope>NUCLEOTIDE SEQUENCE</scope>
</reference>